<gene>
    <name evidence="1" type="ORF">NA56DRAFT_696474</name>
</gene>
<organism evidence="1 2">
    <name type="scientific">Hyaloscypha hepaticicola</name>
    <dbReference type="NCBI Taxonomy" id="2082293"/>
    <lineage>
        <taxon>Eukaryota</taxon>
        <taxon>Fungi</taxon>
        <taxon>Dikarya</taxon>
        <taxon>Ascomycota</taxon>
        <taxon>Pezizomycotina</taxon>
        <taxon>Leotiomycetes</taxon>
        <taxon>Helotiales</taxon>
        <taxon>Hyaloscyphaceae</taxon>
        <taxon>Hyaloscypha</taxon>
    </lineage>
</organism>
<protein>
    <submittedName>
        <fullName evidence="1">Uncharacterized protein</fullName>
    </submittedName>
</protein>
<keyword evidence="2" id="KW-1185">Reference proteome</keyword>
<accession>A0A2J6QR06</accession>
<evidence type="ECO:0000313" key="2">
    <source>
        <dbReference type="Proteomes" id="UP000235672"/>
    </source>
</evidence>
<proteinExistence type="predicted"/>
<name>A0A2J6QR06_9HELO</name>
<sequence>MGFGDGDGAACKQCHAESRLSSMGKWYCGTQGQILRCAFFRAMACVPKAPLGNRHWEDPSAATGCFFVRTVLTGQSSEPSARKLCAAAVLPALLCAADLSHVILQDLPHQWVFRHASAGHQDIHIPHPHTRLVSLPESTYIIAFLHLPHPSCCKFLPRLSRSGFWANPGHRNPDTSALFD</sequence>
<reference evidence="1 2" key="1">
    <citation type="submission" date="2016-05" db="EMBL/GenBank/DDBJ databases">
        <title>A degradative enzymes factory behind the ericoid mycorrhizal symbiosis.</title>
        <authorList>
            <consortium name="DOE Joint Genome Institute"/>
            <person name="Martino E."/>
            <person name="Morin E."/>
            <person name="Grelet G."/>
            <person name="Kuo A."/>
            <person name="Kohler A."/>
            <person name="Daghino S."/>
            <person name="Barry K."/>
            <person name="Choi C."/>
            <person name="Cichocki N."/>
            <person name="Clum A."/>
            <person name="Copeland A."/>
            <person name="Hainaut M."/>
            <person name="Haridas S."/>
            <person name="Labutti K."/>
            <person name="Lindquist E."/>
            <person name="Lipzen A."/>
            <person name="Khouja H.-R."/>
            <person name="Murat C."/>
            <person name="Ohm R."/>
            <person name="Olson A."/>
            <person name="Spatafora J."/>
            <person name="Veneault-Fourrey C."/>
            <person name="Henrissat B."/>
            <person name="Grigoriev I."/>
            <person name="Martin F."/>
            <person name="Perotto S."/>
        </authorList>
    </citation>
    <scope>NUCLEOTIDE SEQUENCE [LARGE SCALE GENOMIC DNA]</scope>
    <source>
        <strain evidence="1 2">UAMH 7357</strain>
    </source>
</reference>
<dbReference type="EMBL" id="KZ613464">
    <property type="protein sequence ID" value="PMD28693.1"/>
    <property type="molecule type" value="Genomic_DNA"/>
</dbReference>
<dbReference type="AlphaFoldDB" id="A0A2J6QR06"/>
<dbReference type="Proteomes" id="UP000235672">
    <property type="component" value="Unassembled WGS sequence"/>
</dbReference>
<evidence type="ECO:0000313" key="1">
    <source>
        <dbReference type="EMBL" id="PMD28693.1"/>
    </source>
</evidence>